<evidence type="ECO:0008006" key="4">
    <source>
        <dbReference type="Google" id="ProtNLM"/>
    </source>
</evidence>
<evidence type="ECO:0000313" key="2">
    <source>
        <dbReference type="EMBL" id="GFS63713.1"/>
    </source>
</evidence>
<dbReference type="EMBL" id="BMAV01027944">
    <property type="protein sequence ID" value="GFS63713.1"/>
    <property type="molecule type" value="Genomic_DNA"/>
</dbReference>
<accession>A0A8X6MLP8</accession>
<feature type="transmembrane region" description="Helical" evidence="1">
    <location>
        <begin position="88"/>
        <end position="109"/>
    </location>
</feature>
<sequence length="224" mass="25446">MIEATFISEEFKRFLLVTSDIAVVTNAILLTLITVSLSAFYGLTCFYIKILCYHTKLLVRNVREISECKPIIYKYLKIRNIMESLEHFMCFSAFILIVNGMTGIFWLSYSVIFLTIDGYRHYMSCMAAEVFHCFIIGMVIISASDANTAADVAKEAVMSLPGKIPQYYTELKAILRKDCKQNVNLTLWKMYKIDRSLIICALGVLMNYGILIATLGTVSTRSDK</sequence>
<keyword evidence="1" id="KW-0812">Transmembrane</keyword>
<reference evidence="2" key="1">
    <citation type="submission" date="2020-08" db="EMBL/GenBank/DDBJ databases">
        <title>Multicomponent nature underlies the extraordinary mechanical properties of spider dragline silk.</title>
        <authorList>
            <person name="Kono N."/>
            <person name="Nakamura H."/>
            <person name="Mori M."/>
            <person name="Yoshida Y."/>
            <person name="Ohtoshi R."/>
            <person name="Malay A.D."/>
            <person name="Moran D.A.P."/>
            <person name="Tomita M."/>
            <person name="Numata K."/>
            <person name="Arakawa K."/>
        </authorList>
    </citation>
    <scope>NUCLEOTIDE SEQUENCE</scope>
</reference>
<keyword evidence="3" id="KW-1185">Reference proteome</keyword>
<evidence type="ECO:0000256" key="1">
    <source>
        <dbReference type="SAM" id="Phobius"/>
    </source>
</evidence>
<dbReference type="AlphaFoldDB" id="A0A8X6MLP8"/>
<name>A0A8X6MLP8_9ARAC</name>
<proteinExistence type="predicted"/>
<keyword evidence="1" id="KW-0472">Membrane</keyword>
<dbReference type="OrthoDB" id="10424731at2759"/>
<feature type="transmembrane region" description="Helical" evidence="1">
    <location>
        <begin position="21"/>
        <end position="48"/>
    </location>
</feature>
<organism evidence="2 3">
    <name type="scientific">Trichonephila inaurata madagascariensis</name>
    <dbReference type="NCBI Taxonomy" id="2747483"/>
    <lineage>
        <taxon>Eukaryota</taxon>
        <taxon>Metazoa</taxon>
        <taxon>Ecdysozoa</taxon>
        <taxon>Arthropoda</taxon>
        <taxon>Chelicerata</taxon>
        <taxon>Arachnida</taxon>
        <taxon>Araneae</taxon>
        <taxon>Araneomorphae</taxon>
        <taxon>Entelegynae</taxon>
        <taxon>Araneoidea</taxon>
        <taxon>Nephilidae</taxon>
        <taxon>Trichonephila</taxon>
        <taxon>Trichonephila inaurata</taxon>
    </lineage>
</organism>
<dbReference type="Proteomes" id="UP000886998">
    <property type="component" value="Unassembled WGS sequence"/>
</dbReference>
<comment type="caution">
    <text evidence="2">The sequence shown here is derived from an EMBL/GenBank/DDBJ whole genome shotgun (WGS) entry which is preliminary data.</text>
</comment>
<evidence type="ECO:0000313" key="3">
    <source>
        <dbReference type="Proteomes" id="UP000886998"/>
    </source>
</evidence>
<feature type="transmembrane region" description="Helical" evidence="1">
    <location>
        <begin position="197"/>
        <end position="218"/>
    </location>
</feature>
<protein>
    <recommendedName>
        <fullName evidence="4">Gustatory receptor</fullName>
    </recommendedName>
</protein>
<gene>
    <name evidence="2" type="primary">AVEN_119040_1</name>
    <name evidence="2" type="ORF">TNIN_485581</name>
</gene>
<keyword evidence="1" id="KW-1133">Transmembrane helix</keyword>